<comment type="subcellular location">
    <subcellularLocation>
        <location evidence="2">Cytoplasm</location>
    </subcellularLocation>
    <subcellularLocation>
        <location evidence="1">Nucleus</location>
    </subcellularLocation>
</comment>
<dbReference type="InterPro" id="IPR054519">
    <property type="entry name" value="INTS7_C"/>
</dbReference>
<reference evidence="10" key="1">
    <citation type="submission" date="2013-08" db="EMBL/GenBank/DDBJ databases">
        <title>Gene expansion shapes genome architecture in the human pathogen Lichtheimia corymbifera: an evolutionary genomics analysis in the ancient terrestrial Mucorales (Mucoromycotina).</title>
        <authorList>
            <person name="Schwartze V.U."/>
            <person name="Winter S."/>
            <person name="Shelest E."/>
            <person name="Marcet-Houben M."/>
            <person name="Horn F."/>
            <person name="Wehner S."/>
            <person name="Hoffmann K."/>
            <person name="Riege K."/>
            <person name="Sammeth M."/>
            <person name="Nowrousian M."/>
            <person name="Valiante V."/>
            <person name="Linde J."/>
            <person name="Jacobsen I.D."/>
            <person name="Marz M."/>
            <person name="Brakhage A.A."/>
            <person name="Gabaldon T."/>
            <person name="Bocker S."/>
            <person name="Voigt K."/>
        </authorList>
    </citation>
    <scope>NUCLEOTIDE SEQUENCE [LARGE SCALE GENOMIC DNA]</scope>
    <source>
        <strain evidence="10">FSU 9682</strain>
    </source>
</reference>
<dbReference type="SUPFAM" id="SSF48371">
    <property type="entry name" value="ARM repeat"/>
    <property type="match status" value="1"/>
</dbReference>
<gene>
    <name evidence="10" type="ORF">LCOR_00107.1</name>
</gene>
<dbReference type="InterPro" id="IPR056517">
    <property type="entry name" value="INTS7_HB"/>
</dbReference>
<dbReference type="InterPro" id="IPR056516">
    <property type="entry name" value="INTS7_N"/>
</dbReference>
<dbReference type="EMBL" id="CBTN010000001">
    <property type="protein sequence ID" value="CDH48320.1"/>
    <property type="molecule type" value="Genomic_DNA"/>
</dbReference>
<organism evidence="10 11">
    <name type="scientific">Lichtheimia corymbifera JMRC:FSU:9682</name>
    <dbReference type="NCBI Taxonomy" id="1263082"/>
    <lineage>
        <taxon>Eukaryota</taxon>
        <taxon>Fungi</taxon>
        <taxon>Fungi incertae sedis</taxon>
        <taxon>Mucoromycota</taxon>
        <taxon>Mucoromycotina</taxon>
        <taxon>Mucoromycetes</taxon>
        <taxon>Mucorales</taxon>
        <taxon>Lichtheimiaceae</taxon>
        <taxon>Lichtheimia</taxon>
    </lineage>
</organism>
<evidence type="ECO:0000256" key="3">
    <source>
        <dbReference type="ARBA" id="ARBA00008565"/>
    </source>
</evidence>
<evidence type="ECO:0000256" key="1">
    <source>
        <dbReference type="ARBA" id="ARBA00004123"/>
    </source>
</evidence>
<evidence type="ECO:0000256" key="2">
    <source>
        <dbReference type="ARBA" id="ARBA00004496"/>
    </source>
</evidence>
<comment type="caution">
    <text evidence="10">The sequence shown here is derived from an EMBL/GenBank/DDBJ whole genome shotgun (WGS) entry which is preliminary data.</text>
</comment>
<dbReference type="OrthoDB" id="275783at2759"/>
<proteinExistence type="inferred from homology"/>
<keyword evidence="11" id="KW-1185">Reference proteome</keyword>
<feature type="domain" description="Integrator complex subunit 7 N-terminal" evidence="8">
    <location>
        <begin position="34"/>
        <end position="565"/>
    </location>
</feature>
<evidence type="ECO:0000256" key="6">
    <source>
        <dbReference type="ARBA" id="ARBA00023242"/>
    </source>
</evidence>
<dbReference type="InterPro" id="IPR033060">
    <property type="entry name" value="INTS7"/>
</dbReference>
<keyword evidence="5" id="KW-0963">Cytoplasm</keyword>
<dbReference type="Proteomes" id="UP000027586">
    <property type="component" value="Unassembled WGS sequence"/>
</dbReference>
<evidence type="ECO:0000313" key="10">
    <source>
        <dbReference type="EMBL" id="CDH48320.1"/>
    </source>
</evidence>
<dbReference type="PANTHER" id="PTHR13322:SF2">
    <property type="entry name" value="INTEGRATOR COMPLEX SUBUNIT 7"/>
    <property type="match status" value="1"/>
</dbReference>
<evidence type="ECO:0000259" key="8">
    <source>
        <dbReference type="Pfam" id="PF24436"/>
    </source>
</evidence>
<accession>A0A068RF22</accession>
<name>A0A068RF22_9FUNG</name>
<dbReference type="STRING" id="1263082.A0A068RF22"/>
<dbReference type="GO" id="GO:0032039">
    <property type="term" value="C:integrator complex"/>
    <property type="evidence" value="ECO:0007669"/>
    <property type="project" value="InterPro"/>
</dbReference>
<protein>
    <recommendedName>
        <fullName evidence="4">Integrator complex subunit 7</fullName>
    </recommendedName>
</protein>
<evidence type="ECO:0000256" key="4">
    <source>
        <dbReference type="ARBA" id="ARBA00015336"/>
    </source>
</evidence>
<evidence type="ECO:0000259" key="7">
    <source>
        <dbReference type="Pfam" id="PF22965"/>
    </source>
</evidence>
<comment type="similarity">
    <text evidence="3">Belongs to the Integrator subunit 7 family.</text>
</comment>
<dbReference type="PANTHER" id="PTHR13322">
    <property type="entry name" value="C1ORF73 PROTEIN"/>
    <property type="match status" value="1"/>
</dbReference>
<dbReference type="Pfam" id="PF24437">
    <property type="entry name" value="INTS7_HB"/>
    <property type="match status" value="1"/>
</dbReference>
<dbReference type="InterPro" id="IPR016024">
    <property type="entry name" value="ARM-type_fold"/>
</dbReference>
<feature type="domain" description="Integrator complex subunit 7 C-terminal" evidence="7">
    <location>
        <begin position="806"/>
        <end position="956"/>
    </location>
</feature>
<evidence type="ECO:0000313" key="11">
    <source>
        <dbReference type="Proteomes" id="UP000027586"/>
    </source>
</evidence>
<dbReference type="AlphaFoldDB" id="A0A068RF22"/>
<keyword evidence="6" id="KW-0539">Nucleus</keyword>
<dbReference type="Pfam" id="PF24436">
    <property type="entry name" value="INTS7_N"/>
    <property type="match status" value="1"/>
</dbReference>
<evidence type="ECO:0000259" key="9">
    <source>
        <dbReference type="Pfam" id="PF24437"/>
    </source>
</evidence>
<dbReference type="GO" id="GO:0034472">
    <property type="term" value="P:snRNA 3'-end processing"/>
    <property type="evidence" value="ECO:0007669"/>
    <property type="project" value="TreeGrafter"/>
</dbReference>
<dbReference type="GO" id="GO:0005737">
    <property type="term" value="C:cytoplasm"/>
    <property type="evidence" value="ECO:0007669"/>
    <property type="project" value="UniProtKB-SubCell"/>
</dbReference>
<evidence type="ECO:0000256" key="5">
    <source>
        <dbReference type="ARBA" id="ARBA00022490"/>
    </source>
</evidence>
<sequence length="970" mass="111316">MSATQSELSKGHRALLDLEGRFNAKSHGIVLGIQGSQIEALASCIDIFDQFPYPVIINAAILKLADWFRLSNNVIKFYVYRVFKQAAKQHLNKVFNVEETVKRVMPVLGSNDPIARAITLRILGCMSMIITDKLDVHHAILQRLESATDRPELEAAIWAADRICAVSLRFAPFILPRIEAKLDDTTVSLHTKLRLVKLYRHMHQDMSMTRRARESCTKLLSNPDLDEKLTITTLRTLSMLLKEAVFDRKQQMERLFDYALNDPRENVSIEALDDLVLLAHNDIAVDTSRVYRILELVTMQSGKASTIGRRYVCARLMLRSYSQLVGQKLGSIWSSENHLIHQVLETCERRLQDAIAKKNIIYLITFARFLITFIDMGQQSASIHHLDDMRAVLNEATLRLNGHLNTLSIDDLVHTLRHRRNMLDMVTRFMRLRASTLLLIEEFDFNRVYAETFDTMTQTTDDTIIDRLVPFLTLVATRCAGLNEWFLDKAFNCMRQNYSRPCLFVNTVKLLFRISKQTSSHQHEHYSQQLLPLLNAFGGWDEITGSYKKNAWPLYIIAREAGNHGWHKVMHHILQSLSQTIDSEASKYWLLSLAVFANAEAVLAESLPGSLSVVNELYLRSLIQFQAFRSLTSMKLFGLWFMQLRKEMVSTIDQLHQRMCLSRETLTQRRKMTKMVLNCADRFRELAFRYDFLTRSFFGLDKETVGCLDTFKTCALLYELAIHTALNRREGIDPSLIPLIGNDHDEQDVALLSTCKNFMHTIMEWSDTHEFSYREKDIREFSNNIIRQPLHLPRYFFHAQRNLTVQLTTEPRLSDQSDSITLKGNEDLVINFEGFVQNEIQEKDTMHIFTKASIVCSVTQENARHFQDQLGIDMILSDPPEASTHPSNGVTFLQPPTTFTADVVNSYFSCKGLLHVPSTTTTSSSSTSSSDNTPRIPREGWLNVFVNIIDKDLNVWAMGPCHSGRISWIQ</sequence>
<dbReference type="VEuPathDB" id="FungiDB:LCOR_00107.1"/>
<dbReference type="Pfam" id="PF22965">
    <property type="entry name" value="INTS7_C"/>
    <property type="match status" value="1"/>
</dbReference>
<feature type="domain" description="Integrator complex subunit 7 helical bundle" evidence="9">
    <location>
        <begin position="567"/>
        <end position="723"/>
    </location>
</feature>